<feature type="region of interest" description="Disordered" evidence="1">
    <location>
        <begin position="88"/>
        <end position="195"/>
    </location>
</feature>
<name>A0A2I3SW96_PANTR</name>
<sequence>MRGLDQMEIRGGPYLLLGEVVGHSALGAQPAQAANGDADDLLELSALLQPRAGHGPCATLSGCCITPATALLLSHRLRAQCRSMQATAAEAGSPGLRHLGKEPPSRESWTGSAPRRCPCQNASRAGSGVCRSRPQSRGGGSRKPRRQKAAKSRGGKKPQKAAAAKSLGAGAKKPQKAAGEGRKKSRQQKAAAAGTRRVRIPNHVCLTPNSLASVSFSKPMFLWHYPFSSYECKSHKHGSTFDHFNCLTFHVTRPSTIESMY</sequence>
<evidence type="ECO:0000313" key="3">
    <source>
        <dbReference type="Proteomes" id="UP000002277"/>
    </source>
</evidence>
<feature type="compositionally biased region" description="Basic residues" evidence="1">
    <location>
        <begin position="140"/>
        <end position="159"/>
    </location>
</feature>
<evidence type="ECO:0000256" key="1">
    <source>
        <dbReference type="SAM" id="MobiDB-lite"/>
    </source>
</evidence>
<feature type="compositionally biased region" description="Low complexity" evidence="1">
    <location>
        <begin position="160"/>
        <end position="178"/>
    </location>
</feature>
<protein>
    <submittedName>
        <fullName evidence="2">Uncharacterized protein</fullName>
    </submittedName>
</protein>
<reference evidence="2" key="2">
    <citation type="submission" date="2025-09" db="UniProtKB">
        <authorList>
            <consortium name="Ensembl"/>
        </authorList>
    </citation>
    <scope>IDENTIFICATION</scope>
</reference>
<dbReference type="AlphaFoldDB" id="A0A2I3SW96"/>
<accession>A0A2I3SW96</accession>
<organism evidence="2 3">
    <name type="scientific">Pan troglodytes</name>
    <name type="common">Chimpanzee</name>
    <dbReference type="NCBI Taxonomy" id="9598"/>
    <lineage>
        <taxon>Eukaryota</taxon>
        <taxon>Metazoa</taxon>
        <taxon>Chordata</taxon>
        <taxon>Craniata</taxon>
        <taxon>Vertebrata</taxon>
        <taxon>Euteleostomi</taxon>
        <taxon>Mammalia</taxon>
        <taxon>Eutheria</taxon>
        <taxon>Euarchontoglires</taxon>
        <taxon>Primates</taxon>
        <taxon>Haplorrhini</taxon>
        <taxon>Catarrhini</taxon>
        <taxon>Hominidae</taxon>
        <taxon>Pan</taxon>
    </lineage>
</organism>
<dbReference type="Proteomes" id="UP000002277">
    <property type="component" value="Unplaced"/>
</dbReference>
<keyword evidence="3" id="KW-1185">Reference proteome</keyword>
<dbReference type="Bgee" id="ENSPTRG00000049889">
    <property type="expression patterns" value="Expressed in cerebellar cortex and 6 other cell types or tissues"/>
</dbReference>
<reference evidence="2" key="1">
    <citation type="submission" date="2025-08" db="UniProtKB">
        <authorList>
            <consortium name="Ensembl"/>
        </authorList>
    </citation>
    <scope>IDENTIFICATION</scope>
</reference>
<dbReference type="InParanoid" id="A0A2I3SW96"/>
<dbReference type="GeneTree" id="ENSGT00550000076505"/>
<dbReference type="Ensembl" id="ENSPTRT00000109517.1">
    <property type="protein sequence ID" value="ENSPTRP00000081224.1"/>
    <property type="gene ID" value="ENSPTRG00000049889.1"/>
</dbReference>
<proteinExistence type="predicted"/>
<evidence type="ECO:0000313" key="2">
    <source>
        <dbReference type="Ensembl" id="ENSPTRP00000081224.1"/>
    </source>
</evidence>